<dbReference type="Proteomes" id="UP001309876">
    <property type="component" value="Unassembled WGS sequence"/>
</dbReference>
<organism evidence="3 4">
    <name type="scientific">Lithohypha guttulata</name>
    <dbReference type="NCBI Taxonomy" id="1690604"/>
    <lineage>
        <taxon>Eukaryota</taxon>
        <taxon>Fungi</taxon>
        <taxon>Dikarya</taxon>
        <taxon>Ascomycota</taxon>
        <taxon>Pezizomycotina</taxon>
        <taxon>Eurotiomycetes</taxon>
        <taxon>Chaetothyriomycetidae</taxon>
        <taxon>Chaetothyriales</taxon>
        <taxon>Trichomeriaceae</taxon>
        <taxon>Lithohypha</taxon>
    </lineage>
</organism>
<gene>
    <name evidence="3" type="ORF">LTR05_002334</name>
</gene>
<evidence type="ECO:0000313" key="4">
    <source>
        <dbReference type="Proteomes" id="UP001309876"/>
    </source>
</evidence>
<dbReference type="AlphaFoldDB" id="A0AAN7T227"/>
<evidence type="ECO:0000259" key="2">
    <source>
        <dbReference type="Pfam" id="PF24845"/>
    </source>
</evidence>
<feature type="region of interest" description="Disordered" evidence="1">
    <location>
        <begin position="320"/>
        <end position="344"/>
    </location>
</feature>
<reference evidence="3 4" key="1">
    <citation type="submission" date="2023-08" db="EMBL/GenBank/DDBJ databases">
        <title>Black Yeasts Isolated from many extreme environments.</title>
        <authorList>
            <person name="Coleine C."/>
            <person name="Stajich J.E."/>
            <person name="Selbmann L."/>
        </authorList>
    </citation>
    <scope>NUCLEOTIDE SEQUENCE [LARGE SCALE GENOMIC DNA]</scope>
    <source>
        <strain evidence="3 4">CCFEE 5910</strain>
    </source>
</reference>
<feature type="compositionally biased region" description="Gly residues" evidence="1">
    <location>
        <begin position="101"/>
        <end position="112"/>
    </location>
</feature>
<feature type="compositionally biased region" description="Gly residues" evidence="1">
    <location>
        <begin position="158"/>
        <end position="172"/>
    </location>
</feature>
<evidence type="ECO:0000256" key="1">
    <source>
        <dbReference type="SAM" id="MobiDB-lite"/>
    </source>
</evidence>
<evidence type="ECO:0000313" key="3">
    <source>
        <dbReference type="EMBL" id="KAK5088117.1"/>
    </source>
</evidence>
<keyword evidence="4" id="KW-1185">Reference proteome</keyword>
<feature type="compositionally biased region" description="Basic and acidic residues" evidence="1">
    <location>
        <begin position="81"/>
        <end position="100"/>
    </location>
</feature>
<dbReference type="InterPro" id="IPR056138">
    <property type="entry name" value="DUF7721"/>
</dbReference>
<feature type="compositionally biased region" description="Gly residues" evidence="1">
    <location>
        <begin position="322"/>
        <end position="333"/>
    </location>
</feature>
<feature type="compositionally biased region" description="Basic and acidic residues" evidence="1">
    <location>
        <begin position="1"/>
        <end position="20"/>
    </location>
</feature>
<name>A0AAN7T227_9EURO</name>
<dbReference type="EMBL" id="JAVRRJ010000002">
    <property type="protein sequence ID" value="KAK5088117.1"/>
    <property type="molecule type" value="Genomic_DNA"/>
</dbReference>
<feature type="region of interest" description="Disordered" evidence="1">
    <location>
        <begin position="1"/>
        <end position="195"/>
    </location>
</feature>
<feature type="compositionally biased region" description="Low complexity" evidence="1">
    <location>
        <begin position="21"/>
        <end position="31"/>
    </location>
</feature>
<feature type="domain" description="DUF7721" evidence="2">
    <location>
        <begin position="183"/>
        <end position="262"/>
    </location>
</feature>
<protein>
    <recommendedName>
        <fullName evidence="2">DUF7721 domain-containing protein</fullName>
    </recommendedName>
</protein>
<accession>A0AAN7T227</accession>
<feature type="compositionally biased region" description="Basic and acidic residues" evidence="1">
    <location>
        <begin position="48"/>
        <end position="71"/>
    </location>
</feature>
<comment type="caution">
    <text evidence="3">The sequence shown here is derived from an EMBL/GenBank/DDBJ whole genome shotgun (WGS) entry which is preliminary data.</text>
</comment>
<proteinExistence type="predicted"/>
<dbReference type="Pfam" id="PF24845">
    <property type="entry name" value="DUF7721"/>
    <property type="match status" value="1"/>
</dbReference>
<dbReference type="PANTHER" id="PTHR39477">
    <property type="entry name" value="CHROMOSOME 8, WHOLE GENOME SHOTGUN SEQUENCE"/>
    <property type="match status" value="1"/>
</dbReference>
<feature type="compositionally biased region" description="Basic and acidic residues" evidence="1">
    <location>
        <begin position="130"/>
        <end position="140"/>
    </location>
</feature>
<sequence>MSYDRPSDEREYGGGGRGRDNYYNAGNNFDGSGDRRGEGRVGGYGGGDYDRRDDRREEYGARLGYGDRDENYGSGGSYGGQEERRHERREDRRDDRRDDGYSGGYGAGGGYGQQERRYEYGGGDNYGRPNEYRMSDERRHQGPGQYGGRQDEDRYSGSAGGGSFGYGGGDNSSGGYPSTNDEFGQAAQHASNHRPGDADMFSSAMSFLSGNQQRIQNEDYDEDRIQQSHQQLYQHGGSGQQFDSQSLGAGAAMQALKTFQGGNNGKQQGGGQAQMISLAMQEASKLFDQQSGQGKVASGTDKQSVITSAAKMALQMYMKNQMGGGSTSGGGPSGLMSLASKLLG</sequence>
<dbReference type="PANTHER" id="PTHR39477:SF1">
    <property type="entry name" value="BETA-FLANKING PROTEIN"/>
    <property type="match status" value="1"/>
</dbReference>